<keyword evidence="1" id="KW-0812">Transmembrane</keyword>
<gene>
    <name evidence="2" type="ORF">RND81_10G109100</name>
</gene>
<dbReference type="AlphaFoldDB" id="A0AAW1I044"/>
<protein>
    <submittedName>
        <fullName evidence="2">Uncharacterized protein</fullName>
    </submittedName>
</protein>
<keyword evidence="3" id="KW-1185">Reference proteome</keyword>
<feature type="transmembrane region" description="Helical" evidence="1">
    <location>
        <begin position="61"/>
        <end position="85"/>
    </location>
</feature>
<name>A0AAW1I044_SAPOF</name>
<reference evidence="2" key="1">
    <citation type="submission" date="2024-03" db="EMBL/GenBank/DDBJ databases">
        <title>WGS assembly of Saponaria officinalis var. Norfolk2.</title>
        <authorList>
            <person name="Jenkins J."/>
            <person name="Shu S."/>
            <person name="Grimwood J."/>
            <person name="Barry K."/>
            <person name="Goodstein D."/>
            <person name="Schmutz J."/>
            <person name="Leebens-Mack J."/>
            <person name="Osbourn A."/>
        </authorList>
    </citation>
    <scope>NUCLEOTIDE SEQUENCE [LARGE SCALE GENOMIC DNA]</scope>
    <source>
        <strain evidence="2">JIC</strain>
    </source>
</reference>
<evidence type="ECO:0000313" key="3">
    <source>
        <dbReference type="Proteomes" id="UP001443914"/>
    </source>
</evidence>
<evidence type="ECO:0000313" key="2">
    <source>
        <dbReference type="EMBL" id="KAK9682956.1"/>
    </source>
</evidence>
<dbReference type="EMBL" id="JBDFQZ010000010">
    <property type="protein sequence ID" value="KAK9682956.1"/>
    <property type="molecule type" value="Genomic_DNA"/>
</dbReference>
<comment type="caution">
    <text evidence="2">The sequence shown here is derived from an EMBL/GenBank/DDBJ whole genome shotgun (WGS) entry which is preliminary data.</text>
</comment>
<proteinExistence type="predicted"/>
<sequence length="118" mass="14012">MSSQSDRLLIAEEAFSYIQDQLLTLYTWYHFVSLSTSSLLDCCWSSFDPLWIEEFRLSHSFWLSTATTIYWSFNFLTMLTLHYFVVSAIEKFSANLTSYLIHYFSYWIFTHGTSLHIV</sequence>
<organism evidence="2 3">
    <name type="scientific">Saponaria officinalis</name>
    <name type="common">Common soapwort</name>
    <name type="synonym">Lychnis saponaria</name>
    <dbReference type="NCBI Taxonomy" id="3572"/>
    <lineage>
        <taxon>Eukaryota</taxon>
        <taxon>Viridiplantae</taxon>
        <taxon>Streptophyta</taxon>
        <taxon>Embryophyta</taxon>
        <taxon>Tracheophyta</taxon>
        <taxon>Spermatophyta</taxon>
        <taxon>Magnoliopsida</taxon>
        <taxon>eudicotyledons</taxon>
        <taxon>Gunneridae</taxon>
        <taxon>Pentapetalae</taxon>
        <taxon>Caryophyllales</taxon>
        <taxon>Caryophyllaceae</taxon>
        <taxon>Caryophylleae</taxon>
        <taxon>Saponaria</taxon>
    </lineage>
</organism>
<keyword evidence="1" id="KW-1133">Transmembrane helix</keyword>
<accession>A0AAW1I044</accession>
<dbReference type="Proteomes" id="UP001443914">
    <property type="component" value="Unassembled WGS sequence"/>
</dbReference>
<evidence type="ECO:0000256" key="1">
    <source>
        <dbReference type="SAM" id="Phobius"/>
    </source>
</evidence>
<keyword evidence="1" id="KW-0472">Membrane</keyword>